<dbReference type="Proteomes" id="UP001500359">
    <property type="component" value="Unassembled WGS sequence"/>
</dbReference>
<keyword evidence="3" id="KW-1185">Reference proteome</keyword>
<gene>
    <name evidence="2" type="ORF">GCM10009114_19380</name>
</gene>
<keyword evidence="1" id="KW-0472">Membrane</keyword>
<organism evidence="2 3">
    <name type="scientific">Aliiglaciecola litoralis</name>
    <dbReference type="NCBI Taxonomy" id="582857"/>
    <lineage>
        <taxon>Bacteria</taxon>
        <taxon>Pseudomonadati</taxon>
        <taxon>Pseudomonadota</taxon>
        <taxon>Gammaproteobacteria</taxon>
        <taxon>Alteromonadales</taxon>
        <taxon>Alteromonadaceae</taxon>
        <taxon>Aliiglaciecola</taxon>
    </lineage>
</organism>
<sequence>MAYVKNNLKKLGQKYGVFVISILMTFLVGCKPTNLSVIEVKIEASELEPKFIVLCKKVHALGFRTTLDNENTEKCWSNDKNYLPVTHYASFSFSDDESINLTIRFKPEQELLQFLFSEDSENLGQEITEVAMNVLKDLRAILKSEFNEEDFKVSRS</sequence>
<evidence type="ECO:0000256" key="1">
    <source>
        <dbReference type="SAM" id="Phobius"/>
    </source>
</evidence>
<evidence type="ECO:0008006" key="4">
    <source>
        <dbReference type="Google" id="ProtNLM"/>
    </source>
</evidence>
<keyword evidence="1" id="KW-0812">Transmembrane</keyword>
<evidence type="ECO:0000313" key="3">
    <source>
        <dbReference type="Proteomes" id="UP001500359"/>
    </source>
</evidence>
<feature type="transmembrane region" description="Helical" evidence="1">
    <location>
        <begin position="12"/>
        <end position="29"/>
    </location>
</feature>
<proteinExistence type="predicted"/>
<dbReference type="PROSITE" id="PS51257">
    <property type="entry name" value="PROKAR_LIPOPROTEIN"/>
    <property type="match status" value="1"/>
</dbReference>
<evidence type="ECO:0000313" key="2">
    <source>
        <dbReference type="EMBL" id="GAA0856637.1"/>
    </source>
</evidence>
<accession>A0ABN1LIW5</accession>
<protein>
    <recommendedName>
        <fullName evidence="4">DUF4136 domain-containing protein</fullName>
    </recommendedName>
</protein>
<name>A0ABN1LIW5_9ALTE</name>
<keyword evidence="1" id="KW-1133">Transmembrane helix</keyword>
<dbReference type="RefSeq" id="WP_343859246.1">
    <property type="nucleotide sequence ID" value="NZ_BAAAFD010000004.1"/>
</dbReference>
<reference evidence="2 3" key="1">
    <citation type="journal article" date="2019" name="Int. J. Syst. Evol. Microbiol.">
        <title>The Global Catalogue of Microorganisms (GCM) 10K type strain sequencing project: providing services to taxonomists for standard genome sequencing and annotation.</title>
        <authorList>
            <consortium name="The Broad Institute Genomics Platform"/>
            <consortium name="The Broad Institute Genome Sequencing Center for Infectious Disease"/>
            <person name="Wu L."/>
            <person name="Ma J."/>
        </authorList>
    </citation>
    <scope>NUCLEOTIDE SEQUENCE [LARGE SCALE GENOMIC DNA]</scope>
    <source>
        <strain evidence="2 3">JCM 15896</strain>
    </source>
</reference>
<comment type="caution">
    <text evidence="2">The sequence shown here is derived from an EMBL/GenBank/DDBJ whole genome shotgun (WGS) entry which is preliminary data.</text>
</comment>
<dbReference type="EMBL" id="BAAAFD010000004">
    <property type="protein sequence ID" value="GAA0856637.1"/>
    <property type="molecule type" value="Genomic_DNA"/>
</dbReference>